<evidence type="ECO:0000256" key="3">
    <source>
        <dbReference type="ARBA" id="ARBA00022448"/>
    </source>
</evidence>
<gene>
    <name evidence="10" type="ORF">DQQ10_09970</name>
</gene>
<feature type="transmembrane region" description="Helical" evidence="9">
    <location>
        <begin position="435"/>
        <end position="455"/>
    </location>
</feature>
<feature type="transmembrane region" description="Helical" evidence="9">
    <location>
        <begin position="259"/>
        <end position="277"/>
    </location>
</feature>
<protein>
    <submittedName>
        <fullName evidence="10">Sodium:solute symporter</fullName>
    </submittedName>
</protein>
<name>A0A364Y345_9BACT</name>
<sequence length="470" mass="51526">MLLASIIIYLLLTILIGFWASRRVKTSGDYMLAGRSLPLMLSSAAMFATWFGSETVFGASSQFLEEGLYGVIEDPFGAALCLLLFGAFFARKLYNMNLLTLGDFFKIRFGKSTELTASLFLALPYIGYIAAQLVAMGLILNVVTGIEQWQCVLISAFVVTLYTYIGGMWAISITDFVQSILIILGLFVLAYIMSQKAGGVDVVMSKIPREDLRFLPSFNLQEILMYIAAWSVLGLGSIPSQDVFQRAMSSGSAKTAVRSCYFAAGLYLTIAMLPIFISVCTNQLYGDQIAGDKQLALPNMVLLHTTLPIQILFFGSLLSAIMSTASAAILAPASIFSENLVKPLLKHRLDDQHFLFLTRFSVLLFAAVATIMACIRSNIYELVGESSILSLVSLFIPLVLGLYWKRSSRTGAMVAMVGGMITWIIFEVLETAWPSLIPATLVSLVGMIVGSIGWPQNENEYDKSRVESIE</sequence>
<dbReference type="PROSITE" id="PS00457">
    <property type="entry name" value="NA_SOLUT_SYMP_2"/>
    <property type="match status" value="1"/>
</dbReference>
<dbReference type="AlphaFoldDB" id="A0A364Y345"/>
<organism evidence="10 11">
    <name type="scientific">Pseudochryseolinea flava</name>
    <dbReference type="NCBI Taxonomy" id="2059302"/>
    <lineage>
        <taxon>Bacteria</taxon>
        <taxon>Pseudomonadati</taxon>
        <taxon>Bacteroidota</taxon>
        <taxon>Cytophagia</taxon>
        <taxon>Cytophagales</taxon>
        <taxon>Fulvivirgaceae</taxon>
        <taxon>Pseudochryseolinea</taxon>
    </lineage>
</organism>
<dbReference type="PANTHER" id="PTHR48086:SF7">
    <property type="entry name" value="SODIUM-SOLUTE SYMPORTER-RELATED"/>
    <property type="match status" value="1"/>
</dbReference>
<evidence type="ECO:0000256" key="4">
    <source>
        <dbReference type="ARBA" id="ARBA00022475"/>
    </source>
</evidence>
<feature type="transmembrane region" description="Helical" evidence="9">
    <location>
        <begin position="36"/>
        <end position="56"/>
    </location>
</feature>
<evidence type="ECO:0000256" key="6">
    <source>
        <dbReference type="ARBA" id="ARBA00022989"/>
    </source>
</evidence>
<dbReference type="Gene3D" id="1.20.1730.10">
    <property type="entry name" value="Sodium/glucose cotransporter"/>
    <property type="match status" value="1"/>
</dbReference>
<keyword evidence="6 9" id="KW-1133">Transmembrane helix</keyword>
<feature type="transmembrane region" description="Helical" evidence="9">
    <location>
        <begin position="387"/>
        <end position="404"/>
    </location>
</feature>
<feature type="transmembrane region" description="Helical" evidence="9">
    <location>
        <begin position="6"/>
        <end position="24"/>
    </location>
</feature>
<feature type="transmembrane region" description="Helical" evidence="9">
    <location>
        <begin position="76"/>
        <end position="94"/>
    </location>
</feature>
<dbReference type="InterPro" id="IPR018212">
    <property type="entry name" value="Na/solute_symporter_CS"/>
</dbReference>
<proteinExistence type="inferred from homology"/>
<comment type="subcellular location">
    <subcellularLocation>
        <location evidence="1">Membrane</location>
        <topology evidence="1">Multi-pass membrane protein</topology>
    </subcellularLocation>
</comment>
<comment type="similarity">
    <text evidence="2 8">Belongs to the sodium:solute symporter (SSF) (TC 2.A.21) family.</text>
</comment>
<accession>A0A364Y345</accession>
<dbReference type="Proteomes" id="UP000251889">
    <property type="component" value="Unassembled WGS sequence"/>
</dbReference>
<feature type="transmembrane region" description="Helical" evidence="9">
    <location>
        <begin position="176"/>
        <end position="194"/>
    </location>
</feature>
<dbReference type="PANTHER" id="PTHR48086">
    <property type="entry name" value="SODIUM/PROLINE SYMPORTER-RELATED"/>
    <property type="match status" value="1"/>
</dbReference>
<evidence type="ECO:0000256" key="5">
    <source>
        <dbReference type="ARBA" id="ARBA00022692"/>
    </source>
</evidence>
<dbReference type="InterPro" id="IPR001734">
    <property type="entry name" value="Na/solute_symporter"/>
</dbReference>
<evidence type="ECO:0000256" key="8">
    <source>
        <dbReference type="RuleBase" id="RU362091"/>
    </source>
</evidence>
<dbReference type="GO" id="GO:0005886">
    <property type="term" value="C:plasma membrane"/>
    <property type="evidence" value="ECO:0007669"/>
    <property type="project" value="TreeGrafter"/>
</dbReference>
<evidence type="ECO:0000256" key="2">
    <source>
        <dbReference type="ARBA" id="ARBA00006434"/>
    </source>
</evidence>
<evidence type="ECO:0000313" key="11">
    <source>
        <dbReference type="Proteomes" id="UP000251889"/>
    </source>
</evidence>
<dbReference type="CDD" id="cd11474">
    <property type="entry name" value="SLC5sbd_CHT"/>
    <property type="match status" value="1"/>
</dbReference>
<feature type="transmembrane region" description="Helical" evidence="9">
    <location>
        <begin position="214"/>
        <end position="238"/>
    </location>
</feature>
<keyword evidence="4" id="KW-1003">Cell membrane</keyword>
<feature type="transmembrane region" description="Helical" evidence="9">
    <location>
        <begin position="307"/>
        <end position="333"/>
    </location>
</feature>
<keyword evidence="3" id="KW-0813">Transport</keyword>
<evidence type="ECO:0000313" key="10">
    <source>
        <dbReference type="EMBL" id="RAW01230.1"/>
    </source>
</evidence>
<reference evidence="10 11" key="1">
    <citation type="submission" date="2018-06" db="EMBL/GenBank/DDBJ databases">
        <title>Chryseolinea flavus sp. nov., a member of the phylum Bacteroidetes isolated from soil.</title>
        <authorList>
            <person name="Li Y."/>
            <person name="Wang J."/>
        </authorList>
    </citation>
    <scope>NUCLEOTIDE SEQUENCE [LARGE SCALE GENOMIC DNA]</scope>
    <source>
        <strain evidence="10 11">SDU1-6</strain>
    </source>
</reference>
<comment type="caution">
    <text evidence="10">The sequence shown here is derived from an EMBL/GenBank/DDBJ whole genome shotgun (WGS) entry which is preliminary data.</text>
</comment>
<keyword evidence="7 9" id="KW-0472">Membrane</keyword>
<dbReference type="OrthoDB" id="9789704at2"/>
<dbReference type="RefSeq" id="WP_112746716.1">
    <property type="nucleotide sequence ID" value="NZ_QMFY01000004.1"/>
</dbReference>
<dbReference type="InterPro" id="IPR038377">
    <property type="entry name" value="Na/Glc_symporter_sf"/>
</dbReference>
<keyword evidence="11" id="KW-1185">Reference proteome</keyword>
<dbReference type="Pfam" id="PF00474">
    <property type="entry name" value="SSF"/>
    <property type="match status" value="1"/>
</dbReference>
<dbReference type="InterPro" id="IPR050277">
    <property type="entry name" value="Sodium:Solute_Symporter"/>
</dbReference>
<evidence type="ECO:0000256" key="1">
    <source>
        <dbReference type="ARBA" id="ARBA00004141"/>
    </source>
</evidence>
<dbReference type="GO" id="GO:0022857">
    <property type="term" value="F:transmembrane transporter activity"/>
    <property type="evidence" value="ECO:0007669"/>
    <property type="project" value="InterPro"/>
</dbReference>
<feature type="transmembrane region" description="Helical" evidence="9">
    <location>
        <begin position="115"/>
        <end position="140"/>
    </location>
</feature>
<dbReference type="PROSITE" id="PS50283">
    <property type="entry name" value="NA_SOLUT_SYMP_3"/>
    <property type="match status" value="1"/>
</dbReference>
<evidence type="ECO:0000256" key="9">
    <source>
        <dbReference type="SAM" id="Phobius"/>
    </source>
</evidence>
<feature type="transmembrane region" description="Helical" evidence="9">
    <location>
        <begin position="146"/>
        <end position="164"/>
    </location>
</feature>
<keyword evidence="5 9" id="KW-0812">Transmembrane</keyword>
<dbReference type="EMBL" id="QMFY01000004">
    <property type="protein sequence ID" value="RAW01230.1"/>
    <property type="molecule type" value="Genomic_DNA"/>
</dbReference>
<dbReference type="GO" id="GO:0046942">
    <property type="term" value="P:carboxylic acid transport"/>
    <property type="evidence" value="ECO:0007669"/>
    <property type="project" value="UniProtKB-ARBA"/>
</dbReference>
<evidence type="ECO:0000256" key="7">
    <source>
        <dbReference type="ARBA" id="ARBA00023136"/>
    </source>
</evidence>
<feature type="transmembrane region" description="Helical" evidence="9">
    <location>
        <begin position="354"/>
        <end position="375"/>
    </location>
</feature>
<feature type="transmembrane region" description="Helical" evidence="9">
    <location>
        <begin position="411"/>
        <end position="429"/>
    </location>
</feature>